<dbReference type="PANTHER" id="PTHR43553">
    <property type="entry name" value="HEAVY METAL TRANSPORTER"/>
    <property type="match status" value="1"/>
</dbReference>
<organism evidence="7 8">
    <name type="scientific">Corynebacterium parakroppenstedtii</name>
    <dbReference type="NCBI Taxonomy" id="2828363"/>
    <lineage>
        <taxon>Bacteria</taxon>
        <taxon>Bacillati</taxon>
        <taxon>Actinomycetota</taxon>
        <taxon>Actinomycetes</taxon>
        <taxon>Mycobacteriales</taxon>
        <taxon>Corynebacteriaceae</taxon>
        <taxon>Corynebacterium</taxon>
    </lineage>
</organism>
<dbReference type="InterPro" id="IPR027417">
    <property type="entry name" value="P-loop_NTPase"/>
</dbReference>
<evidence type="ECO:0000256" key="3">
    <source>
        <dbReference type="ARBA" id="ARBA00022741"/>
    </source>
</evidence>
<dbReference type="RefSeq" id="WP_046203554.1">
    <property type="nucleotide sequence ID" value="NZ_JAFFSY010000001.1"/>
</dbReference>
<dbReference type="InterPro" id="IPR003593">
    <property type="entry name" value="AAA+_ATPase"/>
</dbReference>
<dbReference type="Proteomes" id="UP001200604">
    <property type="component" value="Unassembled WGS sequence"/>
</dbReference>
<name>A0ABS9HIE3_9CORY</name>
<dbReference type="GO" id="GO:0005524">
    <property type="term" value="F:ATP binding"/>
    <property type="evidence" value="ECO:0007669"/>
    <property type="project" value="UniProtKB-KW"/>
</dbReference>
<evidence type="ECO:0000256" key="4">
    <source>
        <dbReference type="ARBA" id="ARBA00022840"/>
    </source>
</evidence>
<dbReference type="InterPro" id="IPR003439">
    <property type="entry name" value="ABC_transporter-like_ATP-bd"/>
</dbReference>
<dbReference type="SUPFAM" id="SSF52540">
    <property type="entry name" value="P-loop containing nucleoside triphosphate hydrolases"/>
    <property type="match status" value="2"/>
</dbReference>
<dbReference type="InterPro" id="IPR050095">
    <property type="entry name" value="ECF_ABC_transporter_ATP-bd"/>
</dbReference>
<dbReference type="PROSITE" id="PS50893">
    <property type="entry name" value="ABC_TRANSPORTER_2"/>
    <property type="match status" value="1"/>
</dbReference>
<comment type="similarity">
    <text evidence="1">Belongs to the ABC transporter superfamily.</text>
</comment>
<dbReference type="Pfam" id="PF00005">
    <property type="entry name" value="ABC_tran"/>
    <property type="match status" value="2"/>
</dbReference>
<dbReference type="Gene3D" id="3.40.50.300">
    <property type="entry name" value="P-loop containing nucleotide triphosphate hydrolases"/>
    <property type="match status" value="2"/>
</dbReference>
<reference evidence="7 8" key="1">
    <citation type="submission" date="2022-01" db="EMBL/GenBank/DDBJ databases">
        <title>Identification and Characterization of Corynebacterium sp.</title>
        <authorList>
            <person name="Luo Q."/>
            <person name="Qu P."/>
            <person name="Chen Q."/>
        </authorList>
    </citation>
    <scope>NUCLEOTIDE SEQUENCE [LARGE SCALE GENOMIC DNA]</scope>
    <source>
        <strain evidence="7 8">MC-12</strain>
    </source>
</reference>
<sequence length="409" mass="43306">MKKFVCAPSGSGMSEEAWALAEESGAAWVGNDAAAHITLLRSTVEQELAFGMEQMGVPVADMRSRIQDVAGQWGLTTLLQRDPSKLSTGQTRRVAIASALLRNPDNLVLDCPLDGCDMDATRALVQVVDSFPGDVTIFDRTWNHLADLCDVESRYPEGVGLNPVAGAEYDSPVELSQISDDDSAGGSDAESAESAYAPSPVPAPAPALVINDLLVERHAFTLGPLSAGIPRGITHIAGPNGTGKTTLLLALADLIKHSGGSQQVVGSPHPLNYGWAPTSMDTSFSAKTVKDEIAIGSTLRNADALIEYCGLQDVAGIHPLDVASSARRIVSVACALARGPEFLFLDEPTVGLDVHGYRTLERIMRGFVAGEIHDVLRAHGGSTLGEPKSVVWTCHNGPYSELSDYRLVL</sequence>
<evidence type="ECO:0000256" key="2">
    <source>
        <dbReference type="ARBA" id="ARBA00022448"/>
    </source>
</evidence>
<keyword evidence="8" id="KW-1185">Reference proteome</keyword>
<keyword evidence="4 7" id="KW-0067">ATP-binding</keyword>
<protein>
    <submittedName>
        <fullName evidence="7">ATP-binding cassette domain-containing protein</fullName>
    </submittedName>
</protein>
<evidence type="ECO:0000313" key="8">
    <source>
        <dbReference type="Proteomes" id="UP001200604"/>
    </source>
</evidence>
<evidence type="ECO:0000259" key="6">
    <source>
        <dbReference type="PROSITE" id="PS50893"/>
    </source>
</evidence>
<evidence type="ECO:0000256" key="5">
    <source>
        <dbReference type="SAM" id="MobiDB-lite"/>
    </source>
</evidence>
<evidence type="ECO:0000313" key="7">
    <source>
        <dbReference type="EMBL" id="MCF6772838.1"/>
    </source>
</evidence>
<gene>
    <name evidence="7" type="ORF">L3H44_00185</name>
</gene>
<keyword evidence="2" id="KW-0813">Transport</keyword>
<proteinExistence type="inferred from homology"/>
<feature type="domain" description="ABC transporter" evidence="6">
    <location>
        <begin position="207"/>
        <end position="409"/>
    </location>
</feature>
<feature type="region of interest" description="Disordered" evidence="5">
    <location>
        <begin position="176"/>
        <end position="200"/>
    </location>
</feature>
<dbReference type="EMBL" id="JAKJKU010000001">
    <property type="protein sequence ID" value="MCF6772838.1"/>
    <property type="molecule type" value="Genomic_DNA"/>
</dbReference>
<keyword evidence="3" id="KW-0547">Nucleotide-binding</keyword>
<dbReference type="GeneID" id="92726524"/>
<evidence type="ECO:0000256" key="1">
    <source>
        <dbReference type="ARBA" id="ARBA00005417"/>
    </source>
</evidence>
<accession>A0ABS9HIE3</accession>
<dbReference type="SMART" id="SM00382">
    <property type="entry name" value="AAA"/>
    <property type="match status" value="1"/>
</dbReference>
<comment type="caution">
    <text evidence="7">The sequence shown here is derived from an EMBL/GenBank/DDBJ whole genome shotgun (WGS) entry which is preliminary data.</text>
</comment>
<feature type="compositionally biased region" description="Low complexity" evidence="5">
    <location>
        <begin position="184"/>
        <end position="198"/>
    </location>
</feature>